<evidence type="ECO:0000259" key="9">
    <source>
        <dbReference type="PROSITE" id="PS50893"/>
    </source>
</evidence>
<dbReference type="RefSeq" id="WP_035570575.1">
    <property type="nucleotide sequence ID" value="NZ_ATXV01000015.1"/>
</dbReference>
<keyword evidence="6" id="KW-1278">Translocase</keyword>
<keyword evidence="1" id="KW-0813">Transport</keyword>
<evidence type="ECO:0000256" key="4">
    <source>
        <dbReference type="ARBA" id="ARBA00022741"/>
    </source>
</evidence>
<dbReference type="SMART" id="SM00382">
    <property type="entry name" value="AAA"/>
    <property type="match status" value="1"/>
</dbReference>
<dbReference type="InterPro" id="IPR003439">
    <property type="entry name" value="ABC_transporter-like_ATP-bd"/>
</dbReference>
<evidence type="ECO:0000256" key="3">
    <source>
        <dbReference type="ARBA" id="ARBA00022519"/>
    </source>
</evidence>
<dbReference type="AlphaFoldDB" id="A0ABD5CT11"/>
<keyword evidence="3" id="KW-0997">Cell inner membrane</keyword>
<feature type="domain" description="ABC transporter" evidence="9">
    <location>
        <begin position="16"/>
        <end position="252"/>
    </location>
</feature>
<reference evidence="10 11" key="1">
    <citation type="submission" date="2023-08" db="EMBL/GenBank/DDBJ databases">
        <title>Genome sequencing of plant associated microbes to promote plant fitness in Sorghum bicolor and Oryza sativa.</title>
        <authorList>
            <person name="Coleman-Derr D."/>
        </authorList>
    </citation>
    <scope>NUCLEOTIDE SEQUENCE [LARGE SCALE GENOMIC DNA]</scope>
    <source>
        <strain evidence="10 11">SLBN-33</strain>
    </source>
</reference>
<evidence type="ECO:0000256" key="5">
    <source>
        <dbReference type="ARBA" id="ARBA00022840"/>
    </source>
</evidence>
<evidence type="ECO:0000256" key="6">
    <source>
        <dbReference type="ARBA" id="ARBA00022967"/>
    </source>
</evidence>
<organism evidence="10 11">
    <name type="scientific">Paraburkholderia graminis</name>
    <dbReference type="NCBI Taxonomy" id="60548"/>
    <lineage>
        <taxon>Bacteria</taxon>
        <taxon>Pseudomonadati</taxon>
        <taxon>Pseudomonadota</taxon>
        <taxon>Betaproteobacteria</taxon>
        <taxon>Burkholderiales</taxon>
        <taxon>Burkholderiaceae</taxon>
        <taxon>Paraburkholderia</taxon>
    </lineage>
</organism>
<name>A0ABD5CT11_9BURK</name>
<sequence>MMHASHHTSNQAQPALSAQRVTLRAGARTLLDAFTHTFYPGEIWCVAGPNGAGKTTLLSTLAGLKQPSAGQVELDGVPLARWHGQQLAQRRALMPQSAPDAFSASVLDIVMLNRFPHLTGWGWEREADREAAHAALDVLGLNEFAARDVLSLSGGERQRVSLAGVLCQQAPLLLLDEPLSHLDLHHQIECLEALSEWTREPGRTVLFSCHDLNLARRFATHALLLDGAGAAYAGPAHDVLTPALTSRVFGYPLILIRDGEHEALIPAPRSRHESSSVHDTSASR</sequence>
<evidence type="ECO:0000256" key="1">
    <source>
        <dbReference type="ARBA" id="ARBA00022448"/>
    </source>
</evidence>
<dbReference type="Gene3D" id="3.40.50.300">
    <property type="entry name" value="P-loop containing nucleotide triphosphate hydrolases"/>
    <property type="match status" value="1"/>
</dbReference>
<dbReference type="InterPro" id="IPR017871">
    <property type="entry name" value="ABC_transporter-like_CS"/>
</dbReference>
<dbReference type="InterPro" id="IPR003593">
    <property type="entry name" value="AAA+_ATPase"/>
</dbReference>
<gene>
    <name evidence="10" type="ORF">QF025_006430</name>
</gene>
<dbReference type="InterPro" id="IPR027417">
    <property type="entry name" value="P-loop_NTPase"/>
</dbReference>
<evidence type="ECO:0000313" key="11">
    <source>
        <dbReference type="Proteomes" id="UP001245184"/>
    </source>
</evidence>
<dbReference type="PROSITE" id="PS00211">
    <property type="entry name" value="ABC_TRANSPORTER_1"/>
    <property type="match status" value="1"/>
</dbReference>
<protein>
    <submittedName>
        <fullName evidence="10">Iron complex transport system ATP-binding protein</fullName>
    </submittedName>
</protein>
<evidence type="ECO:0000256" key="2">
    <source>
        <dbReference type="ARBA" id="ARBA00022475"/>
    </source>
</evidence>
<comment type="caution">
    <text evidence="10">The sequence shown here is derived from an EMBL/GenBank/DDBJ whole genome shotgun (WGS) entry which is preliminary data.</text>
</comment>
<feature type="region of interest" description="Disordered" evidence="8">
    <location>
        <begin position="265"/>
        <end position="284"/>
    </location>
</feature>
<dbReference type="EMBL" id="JAVIZN010000002">
    <property type="protein sequence ID" value="MDR6207710.1"/>
    <property type="molecule type" value="Genomic_DNA"/>
</dbReference>
<evidence type="ECO:0000313" key="10">
    <source>
        <dbReference type="EMBL" id="MDR6207710.1"/>
    </source>
</evidence>
<proteinExistence type="predicted"/>
<dbReference type="GO" id="GO:0005524">
    <property type="term" value="F:ATP binding"/>
    <property type="evidence" value="ECO:0007669"/>
    <property type="project" value="UniProtKB-KW"/>
</dbReference>
<evidence type="ECO:0000256" key="7">
    <source>
        <dbReference type="ARBA" id="ARBA00037066"/>
    </source>
</evidence>
<dbReference type="PROSITE" id="PS50893">
    <property type="entry name" value="ABC_TRANSPORTER_2"/>
    <property type="match status" value="1"/>
</dbReference>
<dbReference type="SUPFAM" id="SSF52540">
    <property type="entry name" value="P-loop containing nucleoside triphosphate hydrolases"/>
    <property type="match status" value="1"/>
</dbReference>
<dbReference type="Proteomes" id="UP001245184">
    <property type="component" value="Unassembled WGS sequence"/>
</dbReference>
<dbReference type="CDD" id="cd03214">
    <property type="entry name" value="ABC_Iron-Siderophores_B12_Hemin"/>
    <property type="match status" value="1"/>
</dbReference>
<keyword evidence="2" id="KW-1003">Cell membrane</keyword>
<dbReference type="PANTHER" id="PTHR42794:SF1">
    <property type="entry name" value="HEMIN IMPORT ATP-BINDING PROTEIN HMUV"/>
    <property type="match status" value="1"/>
</dbReference>
<keyword evidence="3" id="KW-0472">Membrane</keyword>
<evidence type="ECO:0000256" key="8">
    <source>
        <dbReference type="SAM" id="MobiDB-lite"/>
    </source>
</evidence>
<keyword evidence="4" id="KW-0547">Nucleotide-binding</keyword>
<accession>A0ABD5CT11</accession>
<dbReference type="Pfam" id="PF00005">
    <property type="entry name" value="ABC_tran"/>
    <property type="match status" value="1"/>
</dbReference>
<dbReference type="PANTHER" id="PTHR42794">
    <property type="entry name" value="HEMIN IMPORT ATP-BINDING PROTEIN HMUV"/>
    <property type="match status" value="1"/>
</dbReference>
<comment type="function">
    <text evidence="7">Part of the ABC transporter complex HmuTUV involved in hemin import. Responsible for energy coupling to the transport system.</text>
</comment>
<keyword evidence="5 10" id="KW-0067">ATP-binding</keyword>